<dbReference type="Proteomes" id="UP000003856">
    <property type="component" value="Unassembled WGS sequence"/>
</dbReference>
<evidence type="ECO:0000313" key="2">
    <source>
        <dbReference type="EMBL" id="EER61038.1"/>
    </source>
</evidence>
<dbReference type="InterPro" id="IPR042095">
    <property type="entry name" value="SUMF_sf"/>
</dbReference>
<dbReference type="Gene3D" id="3.90.1580.10">
    <property type="entry name" value="paralog of FGE (formylglycine-generating enzyme)"/>
    <property type="match status" value="1"/>
</dbReference>
<dbReference type="RefSeq" id="WP_005794876.1">
    <property type="nucleotide sequence ID" value="NZ_ACQT01000029.1"/>
</dbReference>
<dbReference type="InterPro" id="IPR005532">
    <property type="entry name" value="SUMF_dom"/>
</dbReference>
<gene>
    <name evidence="2" type="ORF">AcdelDRAFT_1406</name>
</gene>
<evidence type="ECO:0000259" key="1">
    <source>
        <dbReference type="Pfam" id="PF03781"/>
    </source>
</evidence>
<name>C5T3C6_ACIDE</name>
<proteinExistence type="predicted"/>
<reference evidence="2 3" key="1">
    <citation type="submission" date="2009-05" db="EMBL/GenBank/DDBJ databases">
        <title>The draft genome of Acidovorax delafieldii 2AN.</title>
        <authorList>
            <consortium name="US DOE Joint Genome Institute (JGI-PGF)"/>
            <person name="Lucas S."/>
            <person name="Copeland A."/>
            <person name="Lapidus A."/>
            <person name="Glavina del Rio T."/>
            <person name="Tice H."/>
            <person name="Bruce D."/>
            <person name="Goodwin L."/>
            <person name="Pitluck S."/>
            <person name="Larimer F."/>
            <person name="Land M.L."/>
            <person name="Hauser L."/>
            <person name="Shelobolina E.S."/>
            <person name="Picardal F."/>
            <person name="Roden E."/>
            <person name="Emerson D."/>
        </authorList>
    </citation>
    <scope>NUCLEOTIDE SEQUENCE [LARGE SCALE GENOMIC DNA]</scope>
    <source>
        <strain evidence="2 3">2AN</strain>
    </source>
</reference>
<dbReference type="GO" id="GO:0120147">
    <property type="term" value="F:formylglycine-generating oxidase activity"/>
    <property type="evidence" value="ECO:0007669"/>
    <property type="project" value="TreeGrafter"/>
</dbReference>
<dbReference type="InterPro" id="IPR051043">
    <property type="entry name" value="Sulfatase_Mod_Factor_Kinase"/>
</dbReference>
<dbReference type="Pfam" id="PF03781">
    <property type="entry name" value="FGE-sulfatase"/>
    <property type="match status" value="1"/>
</dbReference>
<dbReference type="EMBL" id="ACQT01000029">
    <property type="protein sequence ID" value="EER61038.1"/>
    <property type="molecule type" value="Genomic_DNA"/>
</dbReference>
<dbReference type="PANTHER" id="PTHR23150">
    <property type="entry name" value="SULFATASE MODIFYING FACTOR 1, 2"/>
    <property type="match status" value="1"/>
</dbReference>
<dbReference type="OrthoDB" id="9768004at2"/>
<dbReference type="InterPro" id="IPR006311">
    <property type="entry name" value="TAT_signal"/>
</dbReference>
<organism evidence="2 3">
    <name type="scientific">Acidovorax delafieldii 2AN</name>
    <dbReference type="NCBI Taxonomy" id="573060"/>
    <lineage>
        <taxon>Bacteria</taxon>
        <taxon>Pseudomonadati</taxon>
        <taxon>Pseudomonadota</taxon>
        <taxon>Betaproteobacteria</taxon>
        <taxon>Burkholderiales</taxon>
        <taxon>Comamonadaceae</taxon>
        <taxon>Acidovorax</taxon>
    </lineage>
</organism>
<dbReference type="PATRIC" id="fig|573060.9.peg.3779"/>
<comment type="caution">
    <text evidence="2">The sequence shown here is derived from an EMBL/GenBank/DDBJ whole genome shotgun (WGS) entry which is preliminary data.</text>
</comment>
<evidence type="ECO:0000313" key="3">
    <source>
        <dbReference type="Proteomes" id="UP000003856"/>
    </source>
</evidence>
<dbReference type="SUPFAM" id="SSF56436">
    <property type="entry name" value="C-type lectin-like"/>
    <property type="match status" value="1"/>
</dbReference>
<dbReference type="InterPro" id="IPR016187">
    <property type="entry name" value="CTDL_fold"/>
</dbReference>
<sequence length="294" mass="33030">MKPDHHLFASRRKLLTTAAAATAGVCATALLGRPGSALAQRTQGAAAIFTNSLNMEFVTIPAGTFMMGSPDSDSQARAFEKPQHQVTISRAFQIGRHEVTQAQWQAVLGENPYERDRSNPYYKLPGMAERITRPDHPATVSWNDAQEFIAALNKREGGTRYRLPTEAEWEYAARAGTSSRYSFGDDERQLDRYAWHGGDFQTGGHHPVGTKQPNPWGLHDVHGNVWEWVQDWYDADYYARSPAVDPQGPQRGTRRVVRGGSWHATATSWRTAFRRDYEPDYRGISIGLRLVRTV</sequence>
<dbReference type="PANTHER" id="PTHR23150:SF19">
    <property type="entry name" value="FORMYLGLYCINE-GENERATING ENZYME"/>
    <property type="match status" value="1"/>
</dbReference>
<dbReference type="PROSITE" id="PS51318">
    <property type="entry name" value="TAT"/>
    <property type="match status" value="1"/>
</dbReference>
<keyword evidence="3" id="KW-1185">Reference proteome</keyword>
<accession>C5T3C6</accession>
<protein>
    <recommendedName>
        <fullName evidence="1">Sulfatase-modifying factor enzyme-like domain-containing protein</fullName>
    </recommendedName>
</protein>
<dbReference type="AlphaFoldDB" id="C5T3C6"/>
<feature type="domain" description="Sulfatase-modifying factor enzyme-like" evidence="1">
    <location>
        <begin position="55"/>
        <end position="292"/>
    </location>
</feature>